<keyword evidence="1" id="KW-0472">Membrane</keyword>
<name>A0A445D7D3_ARAHY</name>
<reference evidence="2 3" key="1">
    <citation type="submission" date="2019-01" db="EMBL/GenBank/DDBJ databases">
        <title>Sequencing of cultivated peanut Arachis hypogaea provides insights into genome evolution and oil improvement.</title>
        <authorList>
            <person name="Chen X."/>
        </authorList>
    </citation>
    <scope>NUCLEOTIDE SEQUENCE [LARGE SCALE GENOMIC DNA]</scope>
    <source>
        <strain evidence="3">cv. Fuhuasheng</strain>
        <tissue evidence="2">Leaves</tissue>
    </source>
</reference>
<feature type="transmembrane region" description="Helical" evidence="1">
    <location>
        <begin position="56"/>
        <end position="76"/>
    </location>
</feature>
<evidence type="ECO:0000313" key="2">
    <source>
        <dbReference type="EMBL" id="RYR58910.1"/>
    </source>
</evidence>
<proteinExistence type="predicted"/>
<evidence type="ECO:0000313" key="3">
    <source>
        <dbReference type="Proteomes" id="UP000289738"/>
    </source>
</evidence>
<gene>
    <name evidence="2" type="ORF">Ahy_A05g024770</name>
</gene>
<organism evidence="2 3">
    <name type="scientific">Arachis hypogaea</name>
    <name type="common">Peanut</name>
    <dbReference type="NCBI Taxonomy" id="3818"/>
    <lineage>
        <taxon>Eukaryota</taxon>
        <taxon>Viridiplantae</taxon>
        <taxon>Streptophyta</taxon>
        <taxon>Embryophyta</taxon>
        <taxon>Tracheophyta</taxon>
        <taxon>Spermatophyta</taxon>
        <taxon>Magnoliopsida</taxon>
        <taxon>eudicotyledons</taxon>
        <taxon>Gunneridae</taxon>
        <taxon>Pentapetalae</taxon>
        <taxon>rosids</taxon>
        <taxon>fabids</taxon>
        <taxon>Fabales</taxon>
        <taxon>Fabaceae</taxon>
        <taxon>Papilionoideae</taxon>
        <taxon>50 kb inversion clade</taxon>
        <taxon>dalbergioids sensu lato</taxon>
        <taxon>Dalbergieae</taxon>
        <taxon>Pterocarpus clade</taxon>
        <taxon>Arachis</taxon>
    </lineage>
</organism>
<keyword evidence="1" id="KW-1133">Transmembrane helix</keyword>
<comment type="caution">
    <text evidence="2">The sequence shown here is derived from an EMBL/GenBank/DDBJ whole genome shotgun (WGS) entry which is preliminary data.</text>
</comment>
<dbReference type="EMBL" id="SDMP01000005">
    <property type="protein sequence ID" value="RYR58910.1"/>
    <property type="molecule type" value="Genomic_DNA"/>
</dbReference>
<accession>A0A445D7D3</accession>
<keyword evidence="1" id="KW-0812">Transmembrane</keyword>
<keyword evidence="3" id="KW-1185">Reference proteome</keyword>
<dbReference type="Proteomes" id="UP000289738">
    <property type="component" value="Chromosome A05"/>
</dbReference>
<dbReference type="AlphaFoldDB" id="A0A445D7D3"/>
<evidence type="ECO:0000256" key="1">
    <source>
        <dbReference type="SAM" id="Phobius"/>
    </source>
</evidence>
<protein>
    <recommendedName>
        <fullName evidence="4">Transmembrane protein</fullName>
    </recommendedName>
</protein>
<sequence length="84" mass="9426">MENGKKRREIVCGVWMLCLIHKTRGRGDVIRQILPSLLPSHYIIITLSLSLQSPNFISLLATPVAVCTVGGFFFFFSAHSSLYE</sequence>
<evidence type="ECO:0008006" key="4">
    <source>
        <dbReference type="Google" id="ProtNLM"/>
    </source>
</evidence>